<comment type="caution">
    <text evidence="1">The sequence shown here is derived from an EMBL/GenBank/DDBJ whole genome shotgun (WGS) entry which is preliminary data.</text>
</comment>
<proteinExistence type="predicted"/>
<dbReference type="Proteomes" id="UP001603857">
    <property type="component" value="Unassembled WGS sequence"/>
</dbReference>
<evidence type="ECO:0000313" key="1">
    <source>
        <dbReference type="EMBL" id="KAL2328095.1"/>
    </source>
</evidence>
<organism evidence="1 2">
    <name type="scientific">Flemingia macrophylla</name>
    <dbReference type="NCBI Taxonomy" id="520843"/>
    <lineage>
        <taxon>Eukaryota</taxon>
        <taxon>Viridiplantae</taxon>
        <taxon>Streptophyta</taxon>
        <taxon>Embryophyta</taxon>
        <taxon>Tracheophyta</taxon>
        <taxon>Spermatophyta</taxon>
        <taxon>Magnoliopsida</taxon>
        <taxon>eudicotyledons</taxon>
        <taxon>Gunneridae</taxon>
        <taxon>Pentapetalae</taxon>
        <taxon>rosids</taxon>
        <taxon>fabids</taxon>
        <taxon>Fabales</taxon>
        <taxon>Fabaceae</taxon>
        <taxon>Papilionoideae</taxon>
        <taxon>50 kb inversion clade</taxon>
        <taxon>NPAAA clade</taxon>
        <taxon>indigoferoid/millettioid clade</taxon>
        <taxon>Phaseoleae</taxon>
        <taxon>Flemingia</taxon>
    </lineage>
</organism>
<dbReference type="AlphaFoldDB" id="A0ABD1LX51"/>
<keyword evidence="2" id="KW-1185">Reference proteome</keyword>
<protein>
    <submittedName>
        <fullName evidence="1">Uncharacterized protein</fullName>
    </submittedName>
</protein>
<evidence type="ECO:0000313" key="2">
    <source>
        <dbReference type="Proteomes" id="UP001603857"/>
    </source>
</evidence>
<accession>A0ABD1LX51</accession>
<gene>
    <name evidence="1" type="ORF">Fmac_021522</name>
</gene>
<reference evidence="1 2" key="1">
    <citation type="submission" date="2024-08" db="EMBL/GenBank/DDBJ databases">
        <title>Insights into the chromosomal genome structure of Flemingia macrophylla.</title>
        <authorList>
            <person name="Ding Y."/>
            <person name="Zhao Y."/>
            <person name="Bi W."/>
            <person name="Wu M."/>
            <person name="Zhao G."/>
            <person name="Gong Y."/>
            <person name="Li W."/>
            <person name="Zhang P."/>
        </authorList>
    </citation>
    <scope>NUCLEOTIDE SEQUENCE [LARGE SCALE GENOMIC DNA]</scope>
    <source>
        <strain evidence="1">DYQJB</strain>
        <tissue evidence="1">Leaf</tissue>
    </source>
</reference>
<name>A0ABD1LX51_9FABA</name>
<sequence>MGFRLSGIRRASFTAIQAALKSAEVPKGCLAGVCWRESKAICDSHMVFEPTFISRLVESRRGRVWI</sequence>
<dbReference type="EMBL" id="JBGMDY010000007">
    <property type="protein sequence ID" value="KAL2328095.1"/>
    <property type="molecule type" value="Genomic_DNA"/>
</dbReference>